<evidence type="ECO:0000256" key="10">
    <source>
        <dbReference type="ARBA" id="ARBA00023288"/>
    </source>
</evidence>
<dbReference type="SUPFAM" id="SSF52540">
    <property type="entry name" value="P-loop containing nucleoside triphosphate hydrolases"/>
    <property type="match status" value="1"/>
</dbReference>
<dbReference type="Proteomes" id="UP000823405">
    <property type="component" value="Unassembled WGS sequence"/>
</dbReference>
<dbReference type="FunFam" id="3.40.50.300:FF:000273">
    <property type="entry name" value="GTP-binding protein Rheb homolog"/>
    <property type="match status" value="1"/>
</dbReference>
<sequence>MSSSLTSGTSDAPKIRRVALMGARAVGKSSMVVQYVHNVFNDSYFPTIEGTYTKQLTFHGQVYEVEIIDTAGQDEFSIFNGRHALDVHGYVLVYSVTSKQSFDMVTIIRDKILNFTGTDWAPIVLVGNKTDLEGQRQVSKEEGEELASKWKCLSCETSAKWGVNIGRAFELMLAEMEKSTDAVPEDKKGEIYNAMTYSWQDKLIETEDKTATNAFSATQTKPASVISPQERQDAIVNAKLTVSSSGSTLNISPTASHLSTAFASLEIMGGPSPDFSPPVQQSWKSIFAKNIAAPSFAVAQPQPGTRFGTTTQLAYANNLIRTYQSTAWTEASTSKDTQDRILWLTTRIVDEFAASSVRTSTMLCEIVLLGPFLNEEYHRKLLDILITDLETTTLPEADLLQGCLQLVQSADAGYLLPDDLFRLLLILCTHLQDDHQQSLTSTYYLLMALSRLLVEGKVQDPSHIVDYEPLFVVLDQLTKSTDFHLRCQSAYALQCLMHIPHDKIHREFVLRHTGNIATGLLGAASVCNLDVIGFLNGFKGATVSSLEVGSEVVCDAQAISETEDEALAIVKRGIFSGGRELWYPALREAQEHVWNGRLADFNHLVAEAPCRYDVEFQWGVCQLLGGIAVDPQWNTVTRQGAINFLAELYRDDTFRIPDEDVDSCILNTLRQVAGLPDVSISSHVETLLQDLEEDGNIGKQILYRYVLSGPLNFYPLAIRLPTPASSPLLDRVQAFSDIDYHLHRLRAQRLEEPENTLYIPPQGKPTFRSSDKDSFPLMEKVLEFLASPGQVLLLLGDSGAGKSTFNLELENTLWKAYTPNKPIPLHINLPTIDNPAKDLIEKQLRYHNFSEDQIRELKQHRHFIVICDGYDESRLTRNLYTTNQFNKPGQWKAKVLISCRSQYLGPDYRARFQPTVERYGHGTTTDRLQEVIIASFSKAQIELYVERYVQRMLLDAAAVGSDTPSWGVDDYMNKLVTIPNLIDLVSNPFLLTLALRALPTVVQSEQALSDIRLTRIGLYDNFTTQWLKRNKQRLEDSPMSDQARATFDELLDADFIRQGLDYQKDLTWAIFQHQNGHPVIEYLHHKEDQTWKAAFFAPTTQAAMLRESSPLTRRPLARSGHQYRFLHRSLLEYLYSRVISDPLDPDPLNPDQQPTEDGHSTEGNARAPFVDHPLNHRSVVGEPSILQFLAERVETNVLFKTWLLDAIQESKCDAEVSRAAANAITILVRAGARFNGEDLRGIRIPGADLRGGEFDSANFEGADLSNTNLGKAWLQQANLSKCLMSGVQFGELSCLKLDYPVLRCVFSADGDILAVSTEDDKIHIYETGTWTNIAVYHGGRGAIAISPTTGDLAKACSDGTVEVCDISSGEPQLLLAGHNGTVTCIAYSPNGTLIATASNDATIRVWSTCYGDILHILTGHTQTIYGLVFSPDGVQLASCSEDRTVRTWNTETGKKLLWLDCGVDTYAVAYSPNGLQLAAGGAGACVPVWNAHSGEHLHDMMGHIGDVLGLDFSPDGLQIASCGQDGTIRLFDTLKGKLLNTLSGHLYDVTCAVFHPPNGDYIASGSKDNAVRLWKTGESWSDAFSDGQVQGIACIDISPNGKQIVVGKADGTIHFWETWAGKPRIVSTGHTSQVLKVKFSPCGGYAVSASLDRTARLWCTRTGESLQVFEGHASAVSDVAFSPCGQKIVSASEDKSISVWEVETGELQLFLMGHGDEHFEDIDQVFYIQDGHELISASISGSTLFSWNPQSGTSLDEPYESINPDVVCCSLSPSGGLIATGGEDGRLQLWDRSSGNWIEVLRSMIGLTYSIGWRQGFECIYLSTVGLGTLRVWKLEERKDGYTLQLLWGIGLKELSLVNANLEGIVGLDPVDFALMKQQGAIGTPQE</sequence>
<dbReference type="PROSITE" id="PS51420">
    <property type="entry name" value="RHO"/>
    <property type="match status" value="1"/>
</dbReference>
<evidence type="ECO:0000256" key="14">
    <source>
        <dbReference type="ARBA" id="ARBA00049117"/>
    </source>
</evidence>
<dbReference type="GO" id="GO:0012505">
    <property type="term" value="C:endomembrane system"/>
    <property type="evidence" value="ECO:0007669"/>
    <property type="project" value="UniProtKB-SubCell"/>
</dbReference>
<evidence type="ECO:0000313" key="19">
    <source>
        <dbReference type="Proteomes" id="UP000823405"/>
    </source>
</evidence>
<feature type="domain" description="Arm-like repeat" evidence="17">
    <location>
        <begin position="330"/>
        <end position="637"/>
    </location>
</feature>
<accession>A0A9P6UVU9</accession>
<dbReference type="SUPFAM" id="SSF50978">
    <property type="entry name" value="WD40 repeat-like"/>
    <property type="match status" value="2"/>
</dbReference>
<dbReference type="CDD" id="cd00200">
    <property type="entry name" value="WD40"/>
    <property type="match status" value="1"/>
</dbReference>
<feature type="repeat" description="WD" evidence="15">
    <location>
        <begin position="1417"/>
        <end position="1458"/>
    </location>
</feature>
<evidence type="ECO:0000256" key="4">
    <source>
        <dbReference type="ARBA" id="ARBA00022737"/>
    </source>
</evidence>
<dbReference type="PANTHER" id="PTHR22847:SF637">
    <property type="entry name" value="WD REPEAT DOMAIN 5B"/>
    <property type="match status" value="1"/>
</dbReference>
<dbReference type="NCBIfam" id="TIGR00231">
    <property type="entry name" value="small_GTP"/>
    <property type="match status" value="1"/>
</dbReference>
<feature type="repeat" description="WD" evidence="15">
    <location>
        <begin position="1759"/>
        <end position="1800"/>
    </location>
</feature>
<dbReference type="GO" id="GO:0005525">
    <property type="term" value="F:GTP binding"/>
    <property type="evidence" value="ECO:0007669"/>
    <property type="project" value="UniProtKB-KW"/>
</dbReference>
<dbReference type="SUPFAM" id="SSF141571">
    <property type="entry name" value="Pentapeptide repeat-like"/>
    <property type="match status" value="1"/>
</dbReference>
<keyword evidence="4" id="KW-0677">Repeat</keyword>
<dbReference type="Pfam" id="PF00805">
    <property type="entry name" value="Pentapeptide"/>
    <property type="match status" value="1"/>
</dbReference>
<dbReference type="InterPro" id="IPR015943">
    <property type="entry name" value="WD40/YVTN_repeat-like_dom_sf"/>
</dbReference>
<dbReference type="SMART" id="SM00175">
    <property type="entry name" value="RAB"/>
    <property type="match status" value="1"/>
</dbReference>
<dbReference type="PROSITE" id="PS00678">
    <property type="entry name" value="WD_REPEATS_1"/>
    <property type="match status" value="2"/>
</dbReference>
<keyword evidence="7" id="KW-0460">Magnesium</keyword>
<dbReference type="PROSITE" id="PS50294">
    <property type="entry name" value="WD_REPEATS_REGION"/>
    <property type="match status" value="8"/>
</dbReference>
<feature type="repeat" description="WD" evidence="15">
    <location>
        <begin position="1669"/>
        <end position="1710"/>
    </location>
</feature>
<evidence type="ECO:0000259" key="17">
    <source>
        <dbReference type="Pfam" id="PF23948"/>
    </source>
</evidence>
<dbReference type="PRINTS" id="PR00449">
    <property type="entry name" value="RASTRNSFRMNG"/>
</dbReference>
<name>A0A9P6UVU9_9FUNG</name>
<evidence type="ECO:0000256" key="1">
    <source>
        <dbReference type="ARBA" id="ARBA00022481"/>
    </source>
</evidence>
<feature type="repeat" description="WD" evidence="15">
    <location>
        <begin position="1627"/>
        <end position="1668"/>
    </location>
</feature>
<dbReference type="GO" id="GO:0003924">
    <property type="term" value="F:GTPase activity"/>
    <property type="evidence" value="ECO:0007669"/>
    <property type="project" value="InterPro"/>
</dbReference>
<evidence type="ECO:0000256" key="8">
    <source>
        <dbReference type="ARBA" id="ARBA00023134"/>
    </source>
</evidence>
<evidence type="ECO:0000256" key="5">
    <source>
        <dbReference type="ARBA" id="ARBA00022741"/>
    </source>
</evidence>
<evidence type="ECO:0000256" key="6">
    <source>
        <dbReference type="ARBA" id="ARBA00022801"/>
    </source>
</evidence>
<evidence type="ECO:0000256" key="9">
    <source>
        <dbReference type="ARBA" id="ARBA00023136"/>
    </source>
</evidence>
<protein>
    <submittedName>
        <fullName evidence="18">GTP-binding protein</fullName>
    </submittedName>
</protein>
<feature type="repeat" description="WD" evidence="15">
    <location>
        <begin position="1542"/>
        <end position="1575"/>
    </location>
</feature>
<dbReference type="PANTHER" id="PTHR22847">
    <property type="entry name" value="WD40 REPEAT PROTEIN"/>
    <property type="match status" value="1"/>
</dbReference>
<comment type="catalytic activity">
    <reaction evidence="14">
        <text>GTP + H2O = GDP + phosphate + H(+)</text>
        <dbReference type="Rhea" id="RHEA:19669"/>
        <dbReference type="ChEBI" id="CHEBI:15377"/>
        <dbReference type="ChEBI" id="CHEBI:15378"/>
        <dbReference type="ChEBI" id="CHEBI:37565"/>
        <dbReference type="ChEBI" id="CHEBI:43474"/>
        <dbReference type="ChEBI" id="CHEBI:58189"/>
    </reaction>
    <physiologicalReaction direction="left-to-right" evidence="14">
        <dbReference type="Rhea" id="RHEA:19670"/>
    </physiologicalReaction>
</comment>
<evidence type="ECO:0000256" key="15">
    <source>
        <dbReference type="PROSITE-ProRule" id="PRU00221"/>
    </source>
</evidence>
<dbReference type="GO" id="GO:1990234">
    <property type="term" value="C:transferase complex"/>
    <property type="evidence" value="ECO:0007669"/>
    <property type="project" value="UniProtKB-ARBA"/>
</dbReference>
<evidence type="ECO:0000313" key="18">
    <source>
        <dbReference type="EMBL" id="KAG0321582.1"/>
    </source>
</evidence>
<dbReference type="SUPFAM" id="SSF48371">
    <property type="entry name" value="ARM repeat"/>
    <property type="match status" value="1"/>
</dbReference>
<keyword evidence="10" id="KW-0449">Lipoprotein</keyword>
<dbReference type="InterPro" id="IPR016024">
    <property type="entry name" value="ARM-type_fold"/>
</dbReference>
<dbReference type="GO" id="GO:0046872">
    <property type="term" value="F:metal ion binding"/>
    <property type="evidence" value="ECO:0007669"/>
    <property type="project" value="UniProtKB-KW"/>
</dbReference>
<evidence type="ECO:0000256" key="13">
    <source>
        <dbReference type="ARBA" id="ARBA00046278"/>
    </source>
</evidence>
<evidence type="ECO:0000256" key="3">
    <source>
        <dbReference type="ARBA" id="ARBA00022723"/>
    </source>
</evidence>
<dbReference type="Gene3D" id="3.40.50.300">
    <property type="entry name" value="P-loop containing nucleotide triphosphate hydrolases"/>
    <property type="match status" value="2"/>
</dbReference>
<dbReference type="PROSITE" id="PS50082">
    <property type="entry name" value="WD_REPEATS_2"/>
    <property type="match status" value="8"/>
</dbReference>
<feature type="repeat" description="WD" evidence="15">
    <location>
        <begin position="1585"/>
        <end position="1617"/>
    </location>
</feature>
<evidence type="ECO:0000256" key="16">
    <source>
        <dbReference type="SAM" id="MobiDB-lite"/>
    </source>
</evidence>
<evidence type="ECO:0000256" key="12">
    <source>
        <dbReference type="ARBA" id="ARBA00037969"/>
    </source>
</evidence>
<dbReference type="SMART" id="SM00173">
    <property type="entry name" value="RAS"/>
    <property type="match status" value="1"/>
</dbReference>
<dbReference type="InterPro" id="IPR020472">
    <property type="entry name" value="WD40_PAC1"/>
</dbReference>
<dbReference type="InterPro" id="IPR027417">
    <property type="entry name" value="P-loop_NTPase"/>
</dbReference>
<dbReference type="PROSITE" id="PS51421">
    <property type="entry name" value="RAS"/>
    <property type="match status" value="1"/>
</dbReference>
<dbReference type="EMBL" id="JAAAIN010000059">
    <property type="protein sequence ID" value="KAG0321582.1"/>
    <property type="molecule type" value="Genomic_DNA"/>
</dbReference>
<feature type="region of interest" description="Disordered" evidence="16">
    <location>
        <begin position="1144"/>
        <end position="1169"/>
    </location>
</feature>
<comment type="caution">
    <text evidence="18">The sequence shown here is derived from an EMBL/GenBank/DDBJ whole genome shotgun (WGS) entry which is preliminary data.</text>
</comment>
<feature type="repeat" description="WD" evidence="15">
    <location>
        <begin position="1375"/>
        <end position="1407"/>
    </location>
</feature>
<evidence type="ECO:0000256" key="11">
    <source>
        <dbReference type="ARBA" id="ARBA00023289"/>
    </source>
</evidence>
<reference evidence="18" key="1">
    <citation type="journal article" date="2020" name="Fungal Divers.">
        <title>Resolving the Mortierellaceae phylogeny through synthesis of multi-gene phylogenetics and phylogenomics.</title>
        <authorList>
            <person name="Vandepol N."/>
            <person name="Liber J."/>
            <person name="Desiro A."/>
            <person name="Na H."/>
            <person name="Kennedy M."/>
            <person name="Barry K."/>
            <person name="Grigoriev I.V."/>
            <person name="Miller A.N."/>
            <person name="O'Donnell K."/>
            <person name="Stajich J.E."/>
            <person name="Bonito G."/>
        </authorList>
    </citation>
    <scope>NUCLEOTIDE SEQUENCE</scope>
    <source>
        <strain evidence="18">NVP60</strain>
    </source>
</reference>
<comment type="subcellular location">
    <subcellularLocation>
        <location evidence="13">Endomembrane system</location>
        <topology evidence="13">Lipid-anchor</topology>
        <orientation evidence="13">Cytoplasmic side</orientation>
    </subcellularLocation>
</comment>
<dbReference type="Pfam" id="PF23948">
    <property type="entry name" value="ARM_5"/>
    <property type="match status" value="1"/>
</dbReference>
<dbReference type="InterPro" id="IPR001680">
    <property type="entry name" value="WD40_rpt"/>
</dbReference>
<dbReference type="Gene3D" id="2.160.20.80">
    <property type="entry name" value="E3 ubiquitin-protein ligase SopA"/>
    <property type="match status" value="1"/>
</dbReference>
<evidence type="ECO:0000256" key="2">
    <source>
        <dbReference type="ARBA" id="ARBA00022574"/>
    </source>
</evidence>
<keyword evidence="6" id="KW-0378">Hydrolase</keyword>
<dbReference type="InterPro" id="IPR001646">
    <property type="entry name" value="5peptide_repeat"/>
</dbReference>
<dbReference type="InterPro" id="IPR056251">
    <property type="entry name" value="Arm_rpt_dom"/>
</dbReference>
<proteinExistence type="inferred from homology"/>
<keyword evidence="1" id="KW-0488">Methylation</keyword>
<keyword evidence="9" id="KW-0472">Membrane</keyword>
<keyword evidence="3" id="KW-0479">Metal-binding</keyword>
<gene>
    <name evidence="18" type="primary">RHB1_2</name>
    <name evidence="18" type="ORF">BGZ97_010934</name>
</gene>
<organism evidence="18 19">
    <name type="scientific">Linnemannia gamsii</name>
    <dbReference type="NCBI Taxonomy" id="64522"/>
    <lineage>
        <taxon>Eukaryota</taxon>
        <taxon>Fungi</taxon>
        <taxon>Fungi incertae sedis</taxon>
        <taxon>Mucoromycota</taxon>
        <taxon>Mortierellomycotina</taxon>
        <taxon>Mortierellomycetes</taxon>
        <taxon>Mortierellales</taxon>
        <taxon>Mortierellaceae</taxon>
        <taxon>Linnemannia</taxon>
    </lineage>
</organism>
<feature type="repeat" description="WD" evidence="15">
    <location>
        <begin position="1500"/>
        <end position="1541"/>
    </location>
</feature>
<dbReference type="InterPro" id="IPR036322">
    <property type="entry name" value="WD40_repeat_dom_sf"/>
</dbReference>
<dbReference type="SMART" id="SM00174">
    <property type="entry name" value="RHO"/>
    <property type="match status" value="1"/>
</dbReference>
<dbReference type="PRINTS" id="PR00320">
    <property type="entry name" value="GPROTEINBRPT"/>
</dbReference>
<dbReference type="InterPro" id="IPR001806">
    <property type="entry name" value="Small_GTPase"/>
</dbReference>
<keyword evidence="8" id="KW-0342">GTP-binding</keyword>
<dbReference type="Gene3D" id="2.130.10.10">
    <property type="entry name" value="YVTN repeat-like/Quinoprotein amine dehydrogenase"/>
    <property type="match status" value="3"/>
</dbReference>
<keyword evidence="5" id="KW-0547">Nucleotide-binding</keyword>
<dbReference type="SMART" id="SM00320">
    <property type="entry name" value="WD40"/>
    <property type="match status" value="12"/>
</dbReference>
<dbReference type="InterPro" id="IPR005225">
    <property type="entry name" value="Small_GTP-bd"/>
</dbReference>
<keyword evidence="11" id="KW-0636">Prenylation</keyword>
<dbReference type="Pfam" id="PF00400">
    <property type="entry name" value="WD40"/>
    <property type="match status" value="8"/>
</dbReference>
<comment type="similarity">
    <text evidence="12">Belongs to the small GTPase superfamily. Rheb family.</text>
</comment>
<dbReference type="OrthoDB" id="2365700at2759"/>
<dbReference type="Pfam" id="PF00071">
    <property type="entry name" value="Ras"/>
    <property type="match status" value="1"/>
</dbReference>
<keyword evidence="19" id="KW-1185">Reference proteome</keyword>
<dbReference type="InterPro" id="IPR019775">
    <property type="entry name" value="WD40_repeat_CS"/>
</dbReference>
<keyword evidence="2 15" id="KW-0853">WD repeat</keyword>
<dbReference type="PROSITE" id="PS51419">
    <property type="entry name" value="RAB"/>
    <property type="match status" value="1"/>
</dbReference>
<evidence type="ECO:0000256" key="7">
    <source>
        <dbReference type="ARBA" id="ARBA00022842"/>
    </source>
</evidence>